<dbReference type="InterPro" id="IPR000847">
    <property type="entry name" value="LysR_HTH_N"/>
</dbReference>
<reference evidence="6 7" key="1">
    <citation type="submission" date="2018-10" db="EMBL/GenBank/DDBJ databases">
        <title>Rhizobium etli, R. leguminosarum and a new Rhizobium genospecies from Phaseolus dumosus.</title>
        <authorList>
            <person name="Ramirez-Puebla S.T."/>
            <person name="Rogel-Hernandez M.A."/>
            <person name="Guerrero G."/>
            <person name="Ormeno-Orrillo E."/>
            <person name="Martinez-Romero J.C."/>
            <person name="Negrete-Yankelevich S."/>
            <person name="Martinez-Romero E."/>
        </authorList>
    </citation>
    <scope>NUCLEOTIDE SEQUENCE [LARGE SCALE GENOMIC DNA]</scope>
    <source>
        <strain evidence="6 7">CCGE525</strain>
    </source>
</reference>
<keyword evidence="7" id="KW-1185">Reference proteome</keyword>
<keyword evidence="4" id="KW-0804">Transcription</keyword>
<proteinExistence type="inferred from homology"/>
<dbReference type="OrthoDB" id="9793571at2"/>
<dbReference type="EMBL" id="CP032694">
    <property type="protein sequence ID" value="AYG60467.1"/>
    <property type="molecule type" value="Genomic_DNA"/>
</dbReference>
<dbReference type="GO" id="GO:0003700">
    <property type="term" value="F:DNA-binding transcription factor activity"/>
    <property type="evidence" value="ECO:0007669"/>
    <property type="project" value="InterPro"/>
</dbReference>
<dbReference type="PANTHER" id="PTHR30537">
    <property type="entry name" value="HTH-TYPE TRANSCRIPTIONAL REGULATOR"/>
    <property type="match status" value="1"/>
</dbReference>
<evidence type="ECO:0000259" key="5">
    <source>
        <dbReference type="PROSITE" id="PS50931"/>
    </source>
</evidence>
<dbReference type="GO" id="GO:0006351">
    <property type="term" value="P:DNA-templated transcription"/>
    <property type="evidence" value="ECO:0007669"/>
    <property type="project" value="TreeGrafter"/>
</dbReference>
<dbReference type="GO" id="GO:0043565">
    <property type="term" value="F:sequence-specific DNA binding"/>
    <property type="evidence" value="ECO:0007669"/>
    <property type="project" value="TreeGrafter"/>
</dbReference>
<dbReference type="Gene3D" id="1.10.10.10">
    <property type="entry name" value="Winged helix-like DNA-binding domain superfamily/Winged helix DNA-binding domain"/>
    <property type="match status" value="1"/>
</dbReference>
<dbReference type="KEGG" id="rjg:CCGE525_17855"/>
<dbReference type="SUPFAM" id="SSF53850">
    <property type="entry name" value="Periplasmic binding protein-like II"/>
    <property type="match status" value="1"/>
</dbReference>
<organism evidence="6 7">
    <name type="scientific">Rhizobium jaguaris</name>
    <dbReference type="NCBI Taxonomy" id="1312183"/>
    <lineage>
        <taxon>Bacteria</taxon>
        <taxon>Pseudomonadati</taxon>
        <taxon>Pseudomonadota</taxon>
        <taxon>Alphaproteobacteria</taxon>
        <taxon>Hyphomicrobiales</taxon>
        <taxon>Rhizobiaceae</taxon>
        <taxon>Rhizobium/Agrobacterium group</taxon>
        <taxon>Rhizobium</taxon>
    </lineage>
</organism>
<evidence type="ECO:0000256" key="4">
    <source>
        <dbReference type="ARBA" id="ARBA00023163"/>
    </source>
</evidence>
<name>A0A387FRY1_9HYPH</name>
<dbReference type="InterPro" id="IPR058163">
    <property type="entry name" value="LysR-type_TF_proteobact-type"/>
</dbReference>
<evidence type="ECO:0000313" key="7">
    <source>
        <dbReference type="Proteomes" id="UP000282195"/>
    </source>
</evidence>
<dbReference type="PROSITE" id="PS50931">
    <property type="entry name" value="HTH_LYSR"/>
    <property type="match status" value="1"/>
</dbReference>
<accession>A0A387FRY1</accession>
<dbReference type="Gene3D" id="3.40.190.10">
    <property type="entry name" value="Periplasmic binding protein-like II"/>
    <property type="match status" value="2"/>
</dbReference>
<feature type="domain" description="HTH lysR-type" evidence="5">
    <location>
        <begin position="6"/>
        <end position="63"/>
    </location>
</feature>
<dbReference type="InterPro" id="IPR036388">
    <property type="entry name" value="WH-like_DNA-bd_sf"/>
</dbReference>
<comment type="similarity">
    <text evidence="1">Belongs to the LysR transcriptional regulatory family.</text>
</comment>
<gene>
    <name evidence="6" type="ORF">CCGE525_17855</name>
</gene>
<evidence type="ECO:0000313" key="6">
    <source>
        <dbReference type="EMBL" id="AYG60467.1"/>
    </source>
</evidence>
<dbReference type="Pfam" id="PF00126">
    <property type="entry name" value="HTH_1"/>
    <property type="match status" value="1"/>
</dbReference>
<dbReference type="InterPro" id="IPR036390">
    <property type="entry name" value="WH_DNA-bd_sf"/>
</dbReference>
<keyword evidence="2" id="KW-0805">Transcription regulation</keyword>
<dbReference type="AlphaFoldDB" id="A0A387FRY1"/>
<sequence length="298" mass="32865">MPRNLPLLSYLRAFEATARLGSVTRAADELGRTHAAISRQLQLLQDQFDAPLFDKAGTGLRLNEDGATFYATVTRAFDLLEECYHELKTGRSEASVHIACSATFAMAWLVPRLGEFYRLRPGCRVELSMSSTARDSGMSRARDGVDMTLSWDRLSRPVVQRHFVPLGPVSFGLVSAPDYPFRSEGNGSSFPVRISHGHMDGQWTNWQAATGHEISASDELCFPHVHLCVSAAVAGLGVALVERRFALKELQSGKLVQRSEFLTFNDGFVAMMNPARPLSPAATAFLNWLKAAFSEEQI</sequence>
<dbReference type="RefSeq" id="WP_120705443.1">
    <property type="nucleotide sequence ID" value="NZ_CP032694.1"/>
</dbReference>
<evidence type="ECO:0000256" key="2">
    <source>
        <dbReference type="ARBA" id="ARBA00023015"/>
    </source>
</evidence>
<dbReference type="SUPFAM" id="SSF46785">
    <property type="entry name" value="Winged helix' DNA-binding domain"/>
    <property type="match status" value="1"/>
</dbReference>
<dbReference type="PANTHER" id="PTHR30537:SF74">
    <property type="entry name" value="HTH-TYPE TRANSCRIPTIONAL REGULATOR TRPI"/>
    <property type="match status" value="1"/>
</dbReference>
<dbReference type="InterPro" id="IPR005119">
    <property type="entry name" value="LysR_subst-bd"/>
</dbReference>
<dbReference type="Proteomes" id="UP000282195">
    <property type="component" value="Chromosome"/>
</dbReference>
<evidence type="ECO:0000256" key="1">
    <source>
        <dbReference type="ARBA" id="ARBA00009437"/>
    </source>
</evidence>
<evidence type="ECO:0000256" key="3">
    <source>
        <dbReference type="ARBA" id="ARBA00023125"/>
    </source>
</evidence>
<protein>
    <submittedName>
        <fullName evidence="6">LysR family transcriptional regulator</fullName>
    </submittedName>
</protein>
<dbReference type="Pfam" id="PF03466">
    <property type="entry name" value="LysR_substrate"/>
    <property type="match status" value="1"/>
</dbReference>
<keyword evidence="3" id="KW-0238">DNA-binding</keyword>